<dbReference type="GO" id="GO:0005524">
    <property type="term" value="F:ATP binding"/>
    <property type="evidence" value="ECO:0007669"/>
    <property type="project" value="InterPro"/>
</dbReference>
<dbReference type="GO" id="GO:0004386">
    <property type="term" value="F:helicase activity"/>
    <property type="evidence" value="ECO:0007669"/>
    <property type="project" value="UniProtKB-KW"/>
</dbReference>
<feature type="non-terminal residue" evidence="2">
    <location>
        <position position="136"/>
    </location>
</feature>
<dbReference type="PANTHER" id="PTHR47962:SF6">
    <property type="entry name" value="LARGE HELICASE-RELATED PROTEIN"/>
    <property type="match status" value="1"/>
</dbReference>
<evidence type="ECO:0000259" key="1">
    <source>
        <dbReference type="PROSITE" id="PS51192"/>
    </source>
</evidence>
<dbReference type="Pfam" id="PF00270">
    <property type="entry name" value="DEAD"/>
    <property type="match status" value="1"/>
</dbReference>
<dbReference type="Gene3D" id="3.40.50.300">
    <property type="entry name" value="P-loop containing nucleotide triphosphate hydrolases"/>
    <property type="match status" value="1"/>
</dbReference>
<evidence type="ECO:0000313" key="2">
    <source>
        <dbReference type="EMBL" id="EQD75328.1"/>
    </source>
</evidence>
<dbReference type="InterPro" id="IPR011545">
    <property type="entry name" value="DEAD/DEAH_box_helicase_dom"/>
</dbReference>
<dbReference type="PANTHER" id="PTHR47962">
    <property type="entry name" value="ATP-DEPENDENT HELICASE LHR-RELATED-RELATED"/>
    <property type="match status" value="1"/>
</dbReference>
<dbReference type="InterPro" id="IPR052511">
    <property type="entry name" value="ATP-dep_Helicase"/>
</dbReference>
<keyword evidence="2" id="KW-0347">Helicase</keyword>
<dbReference type="EMBL" id="AUZY01001286">
    <property type="protein sequence ID" value="EQD75328.1"/>
    <property type="molecule type" value="Genomic_DNA"/>
</dbReference>
<comment type="caution">
    <text evidence="2">The sequence shown here is derived from an EMBL/GenBank/DDBJ whole genome shotgun (WGS) entry which is preliminary data.</text>
</comment>
<dbReference type="AlphaFoldDB" id="T1C365"/>
<proteinExistence type="predicted"/>
<dbReference type="PROSITE" id="PS51192">
    <property type="entry name" value="HELICASE_ATP_BIND_1"/>
    <property type="match status" value="1"/>
</dbReference>
<keyword evidence="2" id="KW-0547">Nucleotide-binding</keyword>
<accession>T1C365</accession>
<dbReference type="GO" id="GO:0016887">
    <property type="term" value="F:ATP hydrolysis activity"/>
    <property type="evidence" value="ECO:0007669"/>
    <property type="project" value="TreeGrafter"/>
</dbReference>
<feature type="domain" description="Helicase ATP-binding" evidence="1">
    <location>
        <begin position="41"/>
        <end position="136"/>
    </location>
</feature>
<reference evidence="2" key="1">
    <citation type="submission" date="2013-08" db="EMBL/GenBank/DDBJ databases">
        <authorList>
            <person name="Mendez C."/>
            <person name="Richter M."/>
            <person name="Ferrer M."/>
            <person name="Sanchez J."/>
        </authorList>
    </citation>
    <scope>NUCLEOTIDE SEQUENCE</scope>
</reference>
<dbReference type="InterPro" id="IPR014001">
    <property type="entry name" value="Helicase_ATP-bd"/>
</dbReference>
<name>T1C365_9ZZZZ</name>
<dbReference type="InterPro" id="IPR027417">
    <property type="entry name" value="P-loop_NTPase"/>
</dbReference>
<keyword evidence="2" id="KW-0378">Hydrolase</keyword>
<dbReference type="SUPFAM" id="SSF52540">
    <property type="entry name" value="P-loop containing nucleoside triphosphate hydrolases"/>
    <property type="match status" value="1"/>
</dbReference>
<protein>
    <submittedName>
        <fullName evidence="2">ATP-dependent helicase</fullName>
    </submittedName>
</protein>
<sequence>MEQPVQSAFRVEDELPFLDPLISEWFNSKYDGLSDPQRKAIPLIHSGKNVLVSSPTGTGKTLSAFLAVLNELFIQSRNGEIKDSVFCLYISPLKALANDIDRNLKEPLREIDELARSRGHDFPGIRVGVRSGDTSQ</sequence>
<gene>
    <name evidence="2" type="ORF">B1B_02180</name>
</gene>
<dbReference type="GO" id="GO:0003677">
    <property type="term" value="F:DNA binding"/>
    <property type="evidence" value="ECO:0007669"/>
    <property type="project" value="TreeGrafter"/>
</dbReference>
<organism evidence="2">
    <name type="scientific">mine drainage metagenome</name>
    <dbReference type="NCBI Taxonomy" id="410659"/>
    <lineage>
        <taxon>unclassified sequences</taxon>
        <taxon>metagenomes</taxon>
        <taxon>ecological metagenomes</taxon>
    </lineage>
</organism>
<keyword evidence="2" id="KW-0067">ATP-binding</keyword>
<reference evidence="2" key="2">
    <citation type="journal article" date="2014" name="ISME J.">
        <title>Microbial stratification in low pH oxic and suboxic macroscopic growths along an acid mine drainage.</title>
        <authorList>
            <person name="Mendez-Garcia C."/>
            <person name="Mesa V."/>
            <person name="Sprenger R.R."/>
            <person name="Richter M."/>
            <person name="Diez M.S."/>
            <person name="Solano J."/>
            <person name="Bargiela R."/>
            <person name="Golyshina O.V."/>
            <person name="Manteca A."/>
            <person name="Ramos J.L."/>
            <person name="Gallego J.R."/>
            <person name="Llorente I."/>
            <person name="Martins Dos Santos V.A."/>
            <person name="Jensen O.N."/>
            <person name="Pelaez A.I."/>
            <person name="Sanchez J."/>
            <person name="Ferrer M."/>
        </authorList>
    </citation>
    <scope>NUCLEOTIDE SEQUENCE</scope>
</reference>